<dbReference type="AlphaFoldDB" id="A0A1R0IR43"/>
<sequence length="83" mass="9218">MIILELIGVALFSLAVWDVTLQTGDYDRKLVREYHQAQKLAQLTGEKPPTWDAFREAPIDFNVRLITAPLVAASGCDPCSDDV</sequence>
<organism evidence="1 2">
    <name type="scientific">Sulfobacillus thermosulfidooxidans</name>
    <dbReference type="NCBI Taxonomy" id="28034"/>
    <lineage>
        <taxon>Bacteria</taxon>
        <taxon>Bacillati</taxon>
        <taxon>Bacillota</taxon>
        <taxon>Clostridia</taxon>
        <taxon>Eubacteriales</taxon>
        <taxon>Clostridiales Family XVII. Incertae Sedis</taxon>
        <taxon>Sulfobacillus</taxon>
    </lineage>
</organism>
<evidence type="ECO:0000313" key="1">
    <source>
        <dbReference type="EMBL" id="PSR26772.1"/>
    </source>
</evidence>
<proteinExistence type="predicted"/>
<name>A0A1R0IR43_SULTH</name>
<dbReference type="EMBL" id="PXYX01000019">
    <property type="protein sequence ID" value="PSR26772.1"/>
    <property type="molecule type" value="Genomic_DNA"/>
</dbReference>
<dbReference type="Proteomes" id="UP000242705">
    <property type="component" value="Unassembled WGS sequence"/>
</dbReference>
<gene>
    <name evidence="1" type="ORF">C7B47_09975</name>
</gene>
<reference evidence="1 2" key="1">
    <citation type="journal article" date="2014" name="BMC Genomics">
        <title>Comparison of environmental and isolate Sulfobacillus genomes reveals diverse carbon, sulfur, nitrogen, and hydrogen metabolisms.</title>
        <authorList>
            <person name="Justice N.B."/>
            <person name="Norman A."/>
            <person name="Brown C.T."/>
            <person name="Singh A."/>
            <person name="Thomas B.C."/>
            <person name="Banfield J.F."/>
        </authorList>
    </citation>
    <scope>NUCLEOTIDE SEQUENCE [LARGE SCALE GENOMIC DNA]</scope>
    <source>
        <strain evidence="1">AMDSBA5</strain>
    </source>
</reference>
<comment type="caution">
    <text evidence="1">The sequence shown here is derived from an EMBL/GenBank/DDBJ whole genome shotgun (WGS) entry which is preliminary data.</text>
</comment>
<accession>A0A1R0IR43</accession>
<protein>
    <submittedName>
        <fullName evidence="1">Uncharacterized protein</fullName>
    </submittedName>
</protein>
<dbReference type="RefSeq" id="WP_020374409.1">
    <property type="nucleotide sequence ID" value="NZ_MDZD01000018.1"/>
</dbReference>
<evidence type="ECO:0000313" key="2">
    <source>
        <dbReference type="Proteomes" id="UP000242705"/>
    </source>
</evidence>